<comment type="caution">
    <text evidence="4">The sequence shown here is derived from an EMBL/GenBank/DDBJ whole genome shotgun (WGS) entry which is preliminary data.</text>
</comment>
<keyword evidence="1" id="KW-0732">Signal</keyword>
<dbReference type="Gene3D" id="3.90.1720.10">
    <property type="entry name" value="endopeptidase domain like (from Nostoc punctiforme)"/>
    <property type="match status" value="1"/>
</dbReference>
<dbReference type="SUPFAM" id="SSF69318">
    <property type="entry name" value="Integrin alpha N-terminal domain"/>
    <property type="match status" value="1"/>
</dbReference>
<dbReference type="RefSeq" id="WP_190541649.1">
    <property type="nucleotide sequence ID" value="NZ_CAWPNO010000051.1"/>
</dbReference>
<feature type="domain" description="Peptidase C51" evidence="2">
    <location>
        <begin position="216"/>
        <end position="349"/>
    </location>
</feature>
<dbReference type="Pfam" id="PF05257">
    <property type="entry name" value="CHAP"/>
    <property type="match status" value="1"/>
</dbReference>
<evidence type="ECO:0000259" key="2">
    <source>
        <dbReference type="PROSITE" id="PS50911"/>
    </source>
</evidence>
<accession>A0ABR8A3R9</accession>
<dbReference type="InterPro" id="IPR038765">
    <property type="entry name" value="Papain-like_cys_pep_sf"/>
</dbReference>
<evidence type="ECO:0000259" key="3">
    <source>
        <dbReference type="PROSITE" id="PS51820"/>
    </source>
</evidence>
<dbReference type="SUPFAM" id="SSF54001">
    <property type="entry name" value="Cysteine proteinases"/>
    <property type="match status" value="1"/>
</dbReference>
<dbReference type="Pfam" id="PF13946">
    <property type="entry name" value="DUF4214"/>
    <property type="match status" value="1"/>
</dbReference>
<dbReference type="Gene3D" id="3.90.182.10">
    <property type="entry name" value="Toxin - Anthrax Protective Antigen,domain 1"/>
    <property type="match status" value="1"/>
</dbReference>
<dbReference type="InterPro" id="IPR028994">
    <property type="entry name" value="Integrin_alpha_N"/>
</dbReference>
<evidence type="ECO:0000256" key="1">
    <source>
        <dbReference type="ARBA" id="ARBA00022729"/>
    </source>
</evidence>
<dbReference type="Gene3D" id="3.40.50.1820">
    <property type="entry name" value="alpha/beta hydrolase"/>
    <property type="match status" value="1"/>
</dbReference>
<gene>
    <name evidence="4" type="ORF">H6G24_01780</name>
</gene>
<sequence length="1314" mass="144827">MFDNPEFNINSSFPDLDNNSLNPLQADWQGFSSQQLLSLAGETLIQAWQNEINPTNALVYAAGSIFKTNFAEVAEIAFGESFDINKAEALGAEILGGNYGVLPDVQFLSNAQMNGALGAYAKSTNTIYINSSFLTENADNPIAIGKIIVEEKGHFLDAYANAVDSPGDEGEILAGQVQGKIFNEAELIALKAEDDSSVFTINGQSVSVELASPSDFGINLNSNSYAQAGGNVFRYGVLDQCTEFAYGRALEKGLINPNSGVGAKIRGNAGQWDEQAGSWSKEARANSFVVWDANQGGAGTVGHVSFVERVNSNGSFVISEFNWNYGDGKFNSRTINPGTNAFNTAKFIHLESSTLSLNNKKEIVLGTKVDFNGDGKSDFIRQEKGSFATDNYRMFETYLSNGDGSFRKAWEISNSNNMHGDLTNLFMGDFNGDGKTDFLRQEKGAFATDNAWMLETFISNGDGSFTSRSAMHDGAMHGDLTNLFIGDFNGDGKSDFIRQEKGSFATDNYRMFETYLSTGDGSFRKAWEISNSNNMHGDLTNLFMGDFNGDGKTDFLRQEKGAFATDNAWMLETFISNGDGSFTSRSAMHDGAMHGDLTKLFLDDFDGNGRADFLRQERGSFATDNNRMLETYTSNSDGSFTKRWQADDGAMHGDLTNLFVGFNTRYSNNEGSIRQLYIDIFGREADSSGLQYWVRQMASGMTLSQVRSEFAKSAEGRDKVNTAYRKILLRDADPGGLQSYTDALARDWTLRQVYESISGSNEARSQFWVAQYFNNTDRTGSPVFAESFGRTNTGFDRNWGNGSPSNWVSTDNFSARIFGQVSFGAGRQEIRVQSDDGIRVRINGQTIIDRLVDQPFVVNTGIFDAGNGGKFNVEIDYYERGGGAALNFATKALTNVPIGNWKAEFFNNINLTGTPVIVQDWGSGSQNFSRDWGNGSPHSLVSADNFSARFTTQRYFAKGWNQIQTTSDDGVRVRIGNQAIIDKWFDQVTKYTNGFYSEGAYYDVIVDYYERGSGANIKFEVTTDDPYKGTIFGTNVFGQTLQHSISFNRVDNNYSDPVSSNKKTWLVIHGMDNDPNSTDIKYLASAIDGYEDGDQVFALDWSQAAKSYINPNIGGSWIETAASWAANKLSNWGISSSNINLAGHSLGAYVSAEIAERISGGVNRLLVFDPASKTLGLGGYDSESVNFSAHSQWSWGFYTSSFGNSGRTTTTDDAFTIGFGYNNPIDNHGNGLDLFASMLTRKDSVSSLFKLDKMGQRPWKLDEFDEVGKRFNLGGGKYEGRIEATLKDGRWIPNYLVYRKADAQWWEPETILWA</sequence>
<proteinExistence type="predicted"/>
<feature type="domain" description="PA14" evidence="3">
    <location>
        <begin position="896"/>
        <end position="1035"/>
    </location>
</feature>
<dbReference type="Proteomes" id="UP000658514">
    <property type="component" value="Unassembled WGS sequence"/>
</dbReference>
<evidence type="ECO:0000313" key="5">
    <source>
        <dbReference type="Proteomes" id="UP000658514"/>
    </source>
</evidence>
<dbReference type="InterPro" id="IPR037524">
    <property type="entry name" value="PA14/GLEYA"/>
</dbReference>
<dbReference type="Gene3D" id="2.40.128.340">
    <property type="match status" value="2"/>
</dbReference>
<dbReference type="InterPro" id="IPR011658">
    <property type="entry name" value="PA14_dom"/>
</dbReference>
<dbReference type="Pfam" id="PF00151">
    <property type="entry name" value="Lipase"/>
    <property type="match status" value="1"/>
</dbReference>
<organism evidence="4 5">
    <name type="scientific">Calothrix parietina FACHB-288</name>
    <dbReference type="NCBI Taxonomy" id="2692896"/>
    <lineage>
        <taxon>Bacteria</taxon>
        <taxon>Bacillati</taxon>
        <taxon>Cyanobacteriota</taxon>
        <taxon>Cyanophyceae</taxon>
        <taxon>Nostocales</taxon>
        <taxon>Calotrichaceae</taxon>
        <taxon>Calothrix</taxon>
    </lineage>
</organism>
<dbReference type="SUPFAM" id="SSF56988">
    <property type="entry name" value="Anthrax protective antigen"/>
    <property type="match status" value="2"/>
</dbReference>
<dbReference type="InterPro" id="IPR013517">
    <property type="entry name" value="FG-GAP"/>
</dbReference>
<reference evidence="4 5" key="1">
    <citation type="journal article" date="2020" name="ISME J.">
        <title>Comparative genomics reveals insights into cyanobacterial evolution and habitat adaptation.</title>
        <authorList>
            <person name="Chen M.Y."/>
            <person name="Teng W.K."/>
            <person name="Zhao L."/>
            <person name="Hu C.X."/>
            <person name="Zhou Y.K."/>
            <person name="Han B.P."/>
            <person name="Song L.R."/>
            <person name="Shu W.S."/>
        </authorList>
    </citation>
    <scope>NUCLEOTIDE SEQUENCE [LARGE SCALE GENOMIC DNA]</scope>
    <source>
        <strain evidence="4 5">FACHB-288</strain>
    </source>
</reference>
<dbReference type="PROSITE" id="PS50911">
    <property type="entry name" value="CHAP"/>
    <property type="match status" value="1"/>
</dbReference>
<dbReference type="InterPro" id="IPR029058">
    <property type="entry name" value="AB_hydrolase_fold"/>
</dbReference>
<dbReference type="InterPro" id="IPR007921">
    <property type="entry name" value="CHAP_dom"/>
</dbReference>
<dbReference type="InterPro" id="IPR025282">
    <property type="entry name" value="DUF4214"/>
</dbReference>
<dbReference type="InterPro" id="IPR013818">
    <property type="entry name" value="Lipase"/>
</dbReference>
<dbReference type="PROSITE" id="PS51820">
    <property type="entry name" value="PA14"/>
    <property type="match status" value="2"/>
</dbReference>
<keyword evidence="5" id="KW-1185">Reference proteome</keyword>
<protein>
    <submittedName>
        <fullName evidence="4">VCBS repeat-containing protein</fullName>
    </submittedName>
</protein>
<dbReference type="Pfam" id="PF13517">
    <property type="entry name" value="FG-GAP_3"/>
    <property type="match status" value="1"/>
</dbReference>
<dbReference type="SUPFAM" id="SSF53474">
    <property type="entry name" value="alpha/beta-Hydrolases"/>
    <property type="match status" value="1"/>
</dbReference>
<feature type="domain" description="PA14" evidence="3">
    <location>
        <begin position="763"/>
        <end position="904"/>
    </location>
</feature>
<dbReference type="EMBL" id="JACJQH010000002">
    <property type="protein sequence ID" value="MBD2194224.1"/>
    <property type="molecule type" value="Genomic_DNA"/>
</dbReference>
<dbReference type="SMART" id="SM00758">
    <property type="entry name" value="PA14"/>
    <property type="match status" value="2"/>
</dbReference>
<evidence type="ECO:0000313" key="4">
    <source>
        <dbReference type="EMBL" id="MBD2194224.1"/>
    </source>
</evidence>
<dbReference type="Pfam" id="PF07691">
    <property type="entry name" value="PA14"/>
    <property type="match status" value="2"/>
</dbReference>
<name>A0ABR8A3R9_9CYAN</name>